<dbReference type="STRING" id="661478.OP10G_4349"/>
<dbReference type="KEGG" id="fgi:OP10G_4349"/>
<dbReference type="Gene3D" id="3.10.580.10">
    <property type="entry name" value="CBS-domain"/>
    <property type="match status" value="1"/>
</dbReference>
<dbReference type="InterPro" id="IPR051257">
    <property type="entry name" value="Diverse_CBS-Domain"/>
</dbReference>
<dbReference type="PANTHER" id="PTHR43080">
    <property type="entry name" value="CBS DOMAIN-CONTAINING PROTEIN CBSX3, MITOCHONDRIAL"/>
    <property type="match status" value="1"/>
</dbReference>
<dbReference type="eggNOG" id="COG0517">
    <property type="taxonomic scope" value="Bacteria"/>
</dbReference>
<dbReference type="Pfam" id="PF00571">
    <property type="entry name" value="CBS"/>
    <property type="match status" value="2"/>
</dbReference>
<evidence type="ECO:0000256" key="2">
    <source>
        <dbReference type="PROSITE-ProRule" id="PRU00703"/>
    </source>
</evidence>
<keyword evidence="1 2" id="KW-0129">CBS domain</keyword>
<evidence type="ECO:0000259" key="3">
    <source>
        <dbReference type="PROSITE" id="PS51371"/>
    </source>
</evidence>
<feature type="domain" description="CBS" evidence="3">
    <location>
        <begin position="75"/>
        <end position="131"/>
    </location>
</feature>
<name>A0A068NWH6_FIMGI</name>
<evidence type="ECO:0000256" key="1">
    <source>
        <dbReference type="ARBA" id="ARBA00023122"/>
    </source>
</evidence>
<dbReference type="RefSeq" id="WP_025228399.1">
    <property type="nucleotide sequence ID" value="NZ_CP007139.1"/>
</dbReference>
<dbReference type="OrthoDB" id="9799454at2"/>
<dbReference type="EMBL" id="CP007139">
    <property type="protein sequence ID" value="AIE87717.1"/>
    <property type="molecule type" value="Genomic_DNA"/>
</dbReference>
<accession>A0A068NWH6</accession>
<evidence type="ECO:0000313" key="5">
    <source>
        <dbReference type="Proteomes" id="UP000027982"/>
    </source>
</evidence>
<feature type="domain" description="CBS" evidence="3">
    <location>
        <begin position="6"/>
        <end position="64"/>
    </location>
</feature>
<protein>
    <submittedName>
        <fullName evidence="4">Paired CBS domain-containing protein</fullName>
    </submittedName>
</protein>
<dbReference type="SUPFAM" id="SSF54631">
    <property type="entry name" value="CBS-domain pair"/>
    <property type="match status" value="1"/>
</dbReference>
<reference evidence="4 5" key="1">
    <citation type="journal article" date="2014" name="PLoS ONE">
        <title>The first complete genome sequence of the class fimbriimonadia in the phylum armatimonadetes.</title>
        <authorList>
            <person name="Hu Z.Y."/>
            <person name="Wang Y.Z."/>
            <person name="Im W.T."/>
            <person name="Wang S.Y."/>
            <person name="Zhao G.P."/>
            <person name="Zheng H.J."/>
            <person name="Quan Z.X."/>
        </authorList>
    </citation>
    <scope>NUCLEOTIDE SEQUENCE [LARGE SCALE GENOMIC DNA]</scope>
    <source>
        <strain evidence="4">Gsoil 348</strain>
    </source>
</reference>
<dbReference type="PANTHER" id="PTHR43080:SF2">
    <property type="entry name" value="CBS DOMAIN-CONTAINING PROTEIN"/>
    <property type="match status" value="1"/>
</dbReference>
<sequence length="131" mass="14408">MTLREVLHAHIPTLTAESTVRDAVDKMDIYQFPALVVVDDRMRPIGVVTEGDLCRVVTTRDNLVSMAQEPVLAHATKEPTVAAADTEISDAFHRMLSSGLTLLPVMDDDRLAGIVLRVDLMQAMLLDVENP</sequence>
<evidence type="ECO:0000313" key="4">
    <source>
        <dbReference type="EMBL" id="AIE87717.1"/>
    </source>
</evidence>
<dbReference type="AlphaFoldDB" id="A0A068NWH6"/>
<proteinExistence type="predicted"/>
<dbReference type="InterPro" id="IPR000644">
    <property type="entry name" value="CBS_dom"/>
</dbReference>
<gene>
    <name evidence="4" type="ORF">OP10G_4349</name>
</gene>
<dbReference type="HOGENOM" id="CLU_1924447_0_0_0"/>
<dbReference type="Proteomes" id="UP000027982">
    <property type="component" value="Chromosome"/>
</dbReference>
<keyword evidence="5" id="KW-1185">Reference proteome</keyword>
<dbReference type="SMART" id="SM00116">
    <property type="entry name" value="CBS"/>
    <property type="match status" value="2"/>
</dbReference>
<dbReference type="PROSITE" id="PS51371">
    <property type="entry name" value="CBS"/>
    <property type="match status" value="2"/>
</dbReference>
<dbReference type="InterPro" id="IPR046342">
    <property type="entry name" value="CBS_dom_sf"/>
</dbReference>
<dbReference type="CDD" id="cd02205">
    <property type="entry name" value="CBS_pair_SF"/>
    <property type="match status" value="1"/>
</dbReference>
<organism evidence="4 5">
    <name type="scientific">Fimbriimonas ginsengisoli Gsoil 348</name>
    <dbReference type="NCBI Taxonomy" id="661478"/>
    <lineage>
        <taxon>Bacteria</taxon>
        <taxon>Bacillati</taxon>
        <taxon>Armatimonadota</taxon>
        <taxon>Fimbriimonadia</taxon>
        <taxon>Fimbriimonadales</taxon>
        <taxon>Fimbriimonadaceae</taxon>
        <taxon>Fimbriimonas</taxon>
    </lineage>
</organism>